<evidence type="ECO:0000256" key="1">
    <source>
        <dbReference type="SAM" id="Phobius"/>
    </source>
</evidence>
<keyword evidence="1" id="KW-1133">Transmembrane helix</keyword>
<comment type="caution">
    <text evidence="3">The sequence shown here is derived from an EMBL/GenBank/DDBJ whole genome shotgun (WGS) entry which is preliminary data.</text>
</comment>
<feature type="transmembrane region" description="Helical" evidence="1">
    <location>
        <begin position="12"/>
        <end position="31"/>
    </location>
</feature>
<feature type="domain" description="Acyltransferase 3" evidence="2">
    <location>
        <begin position="15"/>
        <end position="336"/>
    </location>
</feature>
<keyword evidence="3" id="KW-0012">Acyltransferase</keyword>
<feature type="transmembrane region" description="Helical" evidence="1">
    <location>
        <begin position="51"/>
        <end position="71"/>
    </location>
</feature>
<dbReference type="EMBL" id="WNUI01000035">
    <property type="protein sequence ID" value="MDZ4909729.1"/>
    <property type="molecule type" value="Genomic_DNA"/>
</dbReference>
<keyword evidence="1" id="KW-0812">Transmembrane</keyword>
<evidence type="ECO:0000313" key="3">
    <source>
        <dbReference type="EMBL" id="MDZ4909729.1"/>
    </source>
</evidence>
<feature type="transmembrane region" description="Helical" evidence="1">
    <location>
        <begin position="263"/>
        <end position="280"/>
    </location>
</feature>
<sequence>MVVDNTFDKEKSLIVKGFAILCMITYHVWGVNKYEPMLGENLNIERYIGQFGHICVPIYLFLSGYAIYLISCRNNFKYKDLVKRVFNLLLKFWFIFILFIPAGFLIFNVYKFDIKELIMNFTILKITYNGDWWFIRLYIQLLILFPIFKFVISKYSFMKTLMISFGVYVIGFFMFLVLKLNLSNIVNFQIYQDIQVMFVDQLIFTIGCLFAKYNAFKLIKDKLKEIKLDKLYIYVILLLLIFVLRSIIYVFFEDIIKFGSPDWFDFSIVPIIIVCVYNMFSKGIAKNLMIILGNNSDNMWLTHTFFYKLYFQKEIYSLRSSILILFTVIVFSFVSSNIINLLYNFFRNVINENKKNRIIRYQRN</sequence>
<feature type="transmembrane region" description="Helical" evidence="1">
    <location>
        <begin position="231"/>
        <end position="251"/>
    </location>
</feature>
<dbReference type="RefSeq" id="WP_115613035.1">
    <property type="nucleotide sequence ID" value="NZ_JBQKLY010000050.1"/>
</dbReference>
<keyword evidence="1" id="KW-0472">Membrane</keyword>
<name>A0AAW9I3Q6_CLOPF</name>
<proteinExistence type="predicted"/>
<keyword evidence="3" id="KW-0808">Transferase</keyword>
<reference evidence="3" key="1">
    <citation type="submission" date="2019-11" db="EMBL/GenBank/DDBJ databases">
        <title>Characterization of Clostridium perfringens isolates from swine manure treated agricultural soils.</title>
        <authorList>
            <person name="Wushke S.T."/>
        </authorList>
    </citation>
    <scope>NUCLEOTIDE SEQUENCE</scope>
    <source>
        <strain evidence="3">X94</strain>
    </source>
</reference>
<organism evidence="3 4">
    <name type="scientific">Clostridium perfringens</name>
    <dbReference type="NCBI Taxonomy" id="1502"/>
    <lineage>
        <taxon>Bacteria</taxon>
        <taxon>Bacillati</taxon>
        <taxon>Bacillota</taxon>
        <taxon>Clostridia</taxon>
        <taxon>Eubacteriales</taxon>
        <taxon>Clostridiaceae</taxon>
        <taxon>Clostridium</taxon>
    </lineage>
</organism>
<dbReference type="Pfam" id="PF01757">
    <property type="entry name" value="Acyl_transf_3"/>
    <property type="match status" value="1"/>
</dbReference>
<evidence type="ECO:0000313" key="4">
    <source>
        <dbReference type="Proteomes" id="UP001288778"/>
    </source>
</evidence>
<protein>
    <submittedName>
        <fullName evidence="3">Acyltransferase family protein</fullName>
    </submittedName>
</protein>
<gene>
    <name evidence="3" type="ORF">GNF68_11720</name>
</gene>
<dbReference type="GO" id="GO:0016747">
    <property type="term" value="F:acyltransferase activity, transferring groups other than amino-acyl groups"/>
    <property type="evidence" value="ECO:0007669"/>
    <property type="project" value="InterPro"/>
</dbReference>
<feature type="transmembrane region" description="Helical" evidence="1">
    <location>
        <begin position="132"/>
        <end position="152"/>
    </location>
</feature>
<dbReference type="InterPro" id="IPR002656">
    <property type="entry name" value="Acyl_transf_3_dom"/>
</dbReference>
<accession>A0AAW9I3Q6</accession>
<feature type="transmembrane region" description="Helical" evidence="1">
    <location>
        <begin position="322"/>
        <end position="346"/>
    </location>
</feature>
<feature type="transmembrane region" description="Helical" evidence="1">
    <location>
        <begin position="161"/>
        <end position="182"/>
    </location>
</feature>
<dbReference type="AlphaFoldDB" id="A0AAW9I3Q6"/>
<dbReference type="Proteomes" id="UP001288778">
    <property type="component" value="Unassembled WGS sequence"/>
</dbReference>
<evidence type="ECO:0000259" key="2">
    <source>
        <dbReference type="Pfam" id="PF01757"/>
    </source>
</evidence>
<feature type="transmembrane region" description="Helical" evidence="1">
    <location>
        <begin position="194"/>
        <end position="211"/>
    </location>
</feature>
<feature type="transmembrane region" description="Helical" evidence="1">
    <location>
        <begin position="92"/>
        <end position="112"/>
    </location>
</feature>